<reference evidence="6 7" key="1">
    <citation type="submission" date="2023-10" db="EMBL/GenBank/DDBJ databases">
        <title>Chromosome-scale genome assembly provides insights into flower coloration mechanisms of Canna indica.</title>
        <authorList>
            <person name="Li C."/>
        </authorList>
    </citation>
    <scope>NUCLEOTIDE SEQUENCE [LARGE SCALE GENOMIC DNA]</scope>
    <source>
        <tissue evidence="6">Flower</tissue>
    </source>
</reference>
<dbReference type="SMART" id="SM00509">
    <property type="entry name" value="TFS2N"/>
    <property type="match status" value="1"/>
</dbReference>
<dbReference type="Gene3D" id="1.20.930.10">
    <property type="entry name" value="Conserved domain common to transcription factors TFIIS, elongin A, CRSP70"/>
    <property type="match status" value="1"/>
</dbReference>
<feature type="compositionally biased region" description="Basic and acidic residues" evidence="4">
    <location>
        <begin position="77"/>
        <end position="94"/>
    </location>
</feature>
<dbReference type="PANTHER" id="PTHR46554">
    <property type="entry name" value="MEDIATOR OF RNA POLYMERASE II TRANSCRIPTION SUBUNIT 26A-RELATED"/>
    <property type="match status" value="1"/>
</dbReference>
<feature type="domain" description="TFIIS N-terminal" evidence="5">
    <location>
        <begin position="129"/>
        <end position="204"/>
    </location>
</feature>
<evidence type="ECO:0000313" key="6">
    <source>
        <dbReference type="EMBL" id="WOL01837.1"/>
    </source>
</evidence>
<dbReference type="SUPFAM" id="SSF47676">
    <property type="entry name" value="Conserved domain common to transcription factors TFIIS, elongin A, CRSP70"/>
    <property type="match status" value="1"/>
</dbReference>
<evidence type="ECO:0000256" key="2">
    <source>
        <dbReference type="ARBA" id="ARBA00023242"/>
    </source>
</evidence>
<comment type="subcellular location">
    <subcellularLocation>
        <location evidence="1 3">Nucleus</location>
    </subcellularLocation>
</comment>
<protein>
    <submittedName>
        <fullName evidence="6">Mediator of RNA polymerase II transcription subunit 26b</fullName>
    </submittedName>
</protein>
<dbReference type="InterPro" id="IPR035441">
    <property type="entry name" value="TFIIS/LEDGF_dom_sf"/>
</dbReference>
<dbReference type="GO" id="GO:0005634">
    <property type="term" value="C:nucleus"/>
    <property type="evidence" value="ECO:0007669"/>
    <property type="project" value="UniProtKB-SubCell"/>
</dbReference>
<dbReference type="InterPro" id="IPR003617">
    <property type="entry name" value="TFIIS/CRSP70_N_sub"/>
</dbReference>
<dbReference type="PROSITE" id="PS51319">
    <property type="entry name" value="TFIIS_N"/>
    <property type="match status" value="1"/>
</dbReference>
<feature type="region of interest" description="Disordered" evidence="4">
    <location>
        <begin position="351"/>
        <end position="405"/>
    </location>
</feature>
<feature type="region of interest" description="Disordered" evidence="4">
    <location>
        <begin position="76"/>
        <end position="100"/>
    </location>
</feature>
<evidence type="ECO:0000256" key="1">
    <source>
        <dbReference type="ARBA" id="ARBA00004123"/>
    </source>
</evidence>
<dbReference type="EMBL" id="CP136892">
    <property type="protein sequence ID" value="WOL01837.1"/>
    <property type="molecule type" value="Genomic_DNA"/>
</dbReference>
<name>A0AAQ3K4I4_9LILI</name>
<keyword evidence="7" id="KW-1185">Reference proteome</keyword>
<keyword evidence="2 3" id="KW-0539">Nucleus</keyword>
<feature type="compositionally biased region" description="Basic and acidic residues" evidence="4">
    <location>
        <begin position="261"/>
        <end position="272"/>
    </location>
</feature>
<evidence type="ECO:0000256" key="4">
    <source>
        <dbReference type="SAM" id="MobiDB-lite"/>
    </source>
</evidence>
<dbReference type="Proteomes" id="UP001327560">
    <property type="component" value="Chromosome 3"/>
</dbReference>
<dbReference type="CDD" id="cd00183">
    <property type="entry name" value="TFIIS_I"/>
    <property type="match status" value="1"/>
</dbReference>
<dbReference type="InterPro" id="IPR017923">
    <property type="entry name" value="TFIIS_N"/>
</dbReference>
<feature type="compositionally biased region" description="Polar residues" evidence="4">
    <location>
        <begin position="211"/>
        <end position="221"/>
    </location>
</feature>
<dbReference type="Pfam" id="PF08711">
    <property type="entry name" value="Med26"/>
    <property type="match status" value="1"/>
</dbReference>
<organism evidence="6 7">
    <name type="scientific">Canna indica</name>
    <name type="common">Indian-shot</name>
    <dbReference type="NCBI Taxonomy" id="4628"/>
    <lineage>
        <taxon>Eukaryota</taxon>
        <taxon>Viridiplantae</taxon>
        <taxon>Streptophyta</taxon>
        <taxon>Embryophyta</taxon>
        <taxon>Tracheophyta</taxon>
        <taxon>Spermatophyta</taxon>
        <taxon>Magnoliopsida</taxon>
        <taxon>Liliopsida</taxon>
        <taxon>Zingiberales</taxon>
        <taxon>Cannaceae</taxon>
        <taxon>Canna</taxon>
    </lineage>
</organism>
<proteinExistence type="predicted"/>
<evidence type="ECO:0000313" key="7">
    <source>
        <dbReference type="Proteomes" id="UP001327560"/>
    </source>
</evidence>
<feature type="compositionally biased region" description="Basic and acidic residues" evidence="4">
    <location>
        <begin position="395"/>
        <end position="405"/>
    </location>
</feature>
<gene>
    <name evidence="6" type="ORF">Cni_G10554</name>
</gene>
<sequence>MASSSGSLDYWRKFFRSANSDIFEIIEQAVVVAASDHPQEFRSRRDQMMEKFYTLLLPRCFGCDRVDIRGAAAADGSVKREAERETEKESKVDSSSDAPEELNLAASNCSYNETEALTEEIQEETQIAREVFRIKAILERVPVESDSVLFESLSHLQSFQLSVQVLKETEIGKTVNILRKHSSKQIRRLVRTLIESWKDVVDQWVTATSSITDNSPYSLNPSMLDDESLPSASLEDGDQTTSIKFAKSFNGMDDDDDADDENIRNNQHDPMRKQHPPPQCLVPDEGEIRRQELRQPADERGQMRKQEQWPALPAEKRNFRREELVMRTSKPPLEPCIMQEKPQFIVNKQSKPVVPESGPGRPPKFPTVRKADNEMNSRKQQQVAFPRKPPMVPQDKSKNLEEDSVRARLEVAKRKLHEGYQQAENAKRQRTIQVMELQEIPKQVHNNVQSATKFRNLNKNSPYGRQLFS</sequence>
<evidence type="ECO:0000256" key="3">
    <source>
        <dbReference type="PROSITE-ProRule" id="PRU00649"/>
    </source>
</evidence>
<feature type="region of interest" description="Disordered" evidence="4">
    <location>
        <begin position="211"/>
        <end position="285"/>
    </location>
</feature>
<dbReference type="PANTHER" id="PTHR46554:SF2">
    <property type="entry name" value="TFIIS N-TERMINAL DOMAIN-CONTAINING PROTEIN"/>
    <property type="match status" value="1"/>
</dbReference>
<accession>A0AAQ3K4I4</accession>
<dbReference type="AlphaFoldDB" id="A0AAQ3K4I4"/>
<evidence type="ECO:0000259" key="5">
    <source>
        <dbReference type="PROSITE" id="PS51319"/>
    </source>
</evidence>